<organism evidence="2 3">
    <name type="scientific">Xanthoceras sorbifolium</name>
    <dbReference type="NCBI Taxonomy" id="99658"/>
    <lineage>
        <taxon>Eukaryota</taxon>
        <taxon>Viridiplantae</taxon>
        <taxon>Streptophyta</taxon>
        <taxon>Embryophyta</taxon>
        <taxon>Tracheophyta</taxon>
        <taxon>Spermatophyta</taxon>
        <taxon>Magnoliopsida</taxon>
        <taxon>eudicotyledons</taxon>
        <taxon>Gunneridae</taxon>
        <taxon>Pentapetalae</taxon>
        <taxon>rosids</taxon>
        <taxon>malvids</taxon>
        <taxon>Sapindales</taxon>
        <taxon>Sapindaceae</taxon>
        <taxon>Xanthoceroideae</taxon>
        <taxon>Xanthoceras</taxon>
    </lineage>
</organism>
<accession>A0ABQ8HFE2</accession>
<gene>
    <name evidence="2" type="ORF">JRO89_XS11G0128900</name>
</gene>
<dbReference type="PANTHER" id="PTHR36368:SF1">
    <property type="entry name" value="ATP-DEPENDENT CASEINOLYTIC PROTEASE_CROTONASE FAMILY PROTEIN"/>
    <property type="match status" value="1"/>
</dbReference>
<dbReference type="PANTHER" id="PTHR36368">
    <property type="entry name" value="ATP-DEPENDENT CASEINOLYTIC PROTEASE/CROTONASE FAMILY PROTEIN"/>
    <property type="match status" value="1"/>
</dbReference>
<feature type="region of interest" description="Disordered" evidence="1">
    <location>
        <begin position="98"/>
        <end position="118"/>
    </location>
</feature>
<evidence type="ECO:0000313" key="2">
    <source>
        <dbReference type="EMBL" id="KAH7557343.1"/>
    </source>
</evidence>
<proteinExistence type="predicted"/>
<comment type="caution">
    <text evidence="2">The sequence shown here is derived from an EMBL/GenBank/DDBJ whole genome shotgun (WGS) entry which is preliminary data.</text>
</comment>
<dbReference type="Proteomes" id="UP000827721">
    <property type="component" value="Unassembled WGS sequence"/>
</dbReference>
<reference evidence="2 3" key="1">
    <citation type="submission" date="2021-02" db="EMBL/GenBank/DDBJ databases">
        <title>Plant Genome Project.</title>
        <authorList>
            <person name="Zhang R.-G."/>
        </authorList>
    </citation>
    <scope>NUCLEOTIDE SEQUENCE [LARGE SCALE GENOMIC DNA]</scope>
    <source>
        <tissue evidence="2">Leaves</tissue>
    </source>
</reference>
<sequence>MENSSRLSSQVFGSTCSPSLPSEPPDIGNWFSSYGYESPVLGTITGFGDCVSIESEGFVVRESTKEIEKKSDEIGKSICKDELDFVIENTNSNVFANKHETQSSSEIPDSSYSPPGVSEPPDIRNWLSSYVYESFVLDTNDDVNDSVSHESECEKEEEANAGTFGESRSCDEMGVGQGICSNGSFDKKSLCKISDFVDSPSLFTEPPDVKNWLSNYVYESPVLDTSDEFGDFLNLERDPKEGKKEEKLEIIKQVRSVNEEIGVENVHSSGNLEHISSFGVNKQVKESINKDIERIERKEITSSQNNMCSVKSFKESLEGRTLQSNGMSPYKDAKELSFNDGGSMSKPMQGFSQEVGSVLLHVNTSSGNHKKKSPATLFHEKHDKENERKGNPKENGFVATRKKGCARTGNEDAEERLEAILLERTKENDGIKRKVLTETTNFQHSDVIGVTGKWRCPQKSKPNRGPPLKQLRLERWIHKV</sequence>
<evidence type="ECO:0000256" key="1">
    <source>
        <dbReference type="SAM" id="MobiDB-lite"/>
    </source>
</evidence>
<feature type="compositionally biased region" description="Low complexity" evidence="1">
    <location>
        <begin position="103"/>
        <end position="115"/>
    </location>
</feature>
<name>A0ABQ8HFE2_9ROSI</name>
<feature type="compositionally biased region" description="Polar residues" evidence="1">
    <location>
        <begin position="1"/>
        <end position="20"/>
    </location>
</feature>
<keyword evidence="3" id="KW-1185">Reference proteome</keyword>
<protein>
    <submittedName>
        <fullName evidence="2">Uncharacterized protein</fullName>
    </submittedName>
</protein>
<evidence type="ECO:0000313" key="3">
    <source>
        <dbReference type="Proteomes" id="UP000827721"/>
    </source>
</evidence>
<dbReference type="EMBL" id="JAFEMO010000011">
    <property type="protein sequence ID" value="KAH7557343.1"/>
    <property type="molecule type" value="Genomic_DNA"/>
</dbReference>
<feature type="region of interest" description="Disordered" evidence="1">
    <location>
        <begin position="1"/>
        <end position="23"/>
    </location>
</feature>